<protein>
    <submittedName>
        <fullName evidence="1">Uncharacterized protein</fullName>
    </submittedName>
</protein>
<reference evidence="1" key="1">
    <citation type="submission" date="2017-05" db="UniProtKB">
        <authorList>
            <consortium name="EnsemblMetazoa"/>
        </authorList>
    </citation>
    <scope>IDENTIFICATION</scope>
</reference>
<dbReference type="InParanoid" id="A0A1X7V2G2"/>
<proteinExistence type="predicted"/>
<accession>A0A1X7V2G2</accession>
<name>A0A1X7V2G2_AMPQE</name>
<organism evidence="1">
    <name type="scientific">Amphimedon queenslandica</name>
    <name type="common">Sponge</name>
    <dbReference type="NCBI Taxonomy" id="400682"/>
    <lineage>
        <taxon>Eukaryota</taxon>
        <taxon>Metazoa</taxon>
        <taxon>Porifera</taxon>
        <taxon>Demospongiae</taxon>
        <taxon>Heteroscleromorpha</taxon>
        <taxon>Haplosclerida</taxon>
        <taxon>Niphatidae</taxon>
        <taxon>Amphimedon</taxon>
    </lineage>
</organism>
<sequence>SWRASVHLLLRHIWSLWYYKKAEEASEPSSCLPDSLFAGSTVCFLSGCHGEKERPA</sequence>
<dbReference type="EnsemblMetazoa" id="Aqu2.1.34193_001">
    <property type="protein sequence ID" value="Aqu2.1.34193_001"/>
    <property type="gene ID" value="Aqu2.1.34193"/>
</dbReference>
<dbReference type="AlphaFoldDB" id="A0A1X7V2G2"/>
<evidence type="ECO:0000313" key="1">
    <source>
        <dbReference type="EnsemblMetazoa" id="Aqu2.1.34193_001"/>
    </source>
</evidence>